<keyword evidence="8" id="KW-1185">Reference proteome</keyword>
<dbReference type="InterPro" id="IPR050205">
    <property type="entry name" value="CDPK_Ser/Thr_kinases"/>
</dbReference>
<keyword evidence="4 7" id="KW-0418">Kinase</keyword>
<sequence>MILQVEYAPPELNPPVEGASIFPGAVIGKSDIWSSGVVIYLLLVGHNPFHLASKLKDMQKVEQEVLRLVARGSFDKTCPAWTALSKDVKELLRAALTARPEHRASSRDVLVPNHVQLIFSTPGQKRLVAFH</sequence>
<proteinExistence type="predicted"/>
<evidence type="ECO:0000256" key="2">
    <source>
        <dbReference type="ARBA" id="ARBA00022679"/>
    </source>
</evidence>
<keyword evidence="3" id="KW-0547">Nucleotide-binding</keyword>
<dbReference type="AlphaFoldDB" id="A0A1Q9DX70"/>
<dbReference type="OrthoDB" id="447029at2759"/>
<dbReference type="PROSITE" id="PS50011">
    <property type="entry name" value="PROTEIN_KINASE_DOM"/>
    <property type="match status" value="1"/>
</dbReference>
<dbReference type="EMBL" id="LSRX01000351">
    <property type="protein sequence ID" value="OLP99756.1"/>
    <property type="molecule type" value="Genomic_DNA"/>
</dbReference>
<dbReference type="GO" id="GO:0005524">
    <property type="term" value="F:ATP binding"/>
    <property type="evidence" value="ECO:0007669"/>
    <property type="project" value="UniProtKB-KW"/>
</dbReference>
<dbReference type="InterPro" id="IPR011009">
    <property type="entry name" value="Kinase-like_dom_sf"/>
</dbReference>
<feature type="domain" description="Protein kinase" evidence="6">
    <location>
        <begin position="1"/>
        <end position="117"/>
    </location>
</feature>
<comment type="caution">
    <text evidence="7">The sequence shown here is derived from an EMBL/GenBank/DDBJ whole genome shotgun (WGS) entry which is preliminary data.</text>
</comment>
<keyword evidence="1" id="KW-0723">Serine/threonine-protein kinase</keyword>
<dbReference type="SUPFAM" id="SSF56112">
    <property type="entry name" value="Protein kinase-like (PK-like)"/>
    <property type="match status" value="1"/>
</dbReference>
<gene>
    <name evidence="7" type="primary">rskn-2</name>
    <name evidence="7" type="ORF">AK812_SmicGene17665</name>
</gene>
<evidence type="ECO:0000259" key="6">
    <source>
        <dbReference type="PROSITE" id="PS50011"/>
    </source>
</evidence>
<evidence type="ECO:0000256" key="1">
    <source>
        <dbReference type="ARBA" id="ARBA00022527"/>
    </source>
</evidence>
<evidence type="ECO:0000313" key="8">
    <source>
        <dbReference type="Proteomes" id="UP000186817"/>
    </source>
</evidence>
<dbReference type="Pfam" id="PF00069">
    <property type="entry name" value="Pkinase"/>
    <property type="match status" value="1"/>
</dbReference>
<evidence type="ECO:0000256" key="5">
    <source>
        <dbReference type="ARBA" id="ARBA00022840"/>
    </source>
</evidence>
<organism evidence="7 8">
    <name type="scientific">Symbiodinium microadriaticum</name>
    <name type="common">Dinoflagellate</name>
    <name type="synonym">Zooxanthella microadriatica</name>
    <dbReference type="NCBI Taxonomy" id="2951"/>
    <lineage>
        <taxon>Eukaryota</taxon>
        <taxon>Sar</taxon>
        <taxon>Alveolata</taxon>
        <taxon>Dinophyceae</taxon>
        <taxon>Suessiales</taxon>
        <taxon>Symbiodiniaceae</taxon>
        <taxon>Symbiodinium</taxon>
    </lineage>
</organism>
<keyword evidence="2" id="KW-0808">Transferase</keyword>
<evidence type="ECO:0000256" key="4">
    <source>
        <dbReference type="ARBA" id="ARBA00022777"/>
    </source>
</evidence>
<dbReference type="InterPro" id="IPR000719">
    <property type="entry name" value="Prot_kinase_dom"/>
</dbReference>
<accession>A0A1Q9DX70</accession>
<evidence type="ECO:0000313" key="7">
    <source>
        <dbReference type="EMBL" id="OLP99756.1"/>
    </source>
</evidence>
<dbReference type="Proteomes" id="UP000186817">
    <property type="component" value="Unassembled WGS sequence"/>
</dbReference>
<keyword evidence="5" id="KW-0067">ATP-binding</keyword>
<name>A0A1Q9DX70_SYMMI</name>
<dbReference type="Gene3D" id="1.10.510.10">
    <property type="entry name" value="Transferase(Phosphotransferase) domain 1"/>
    <property type="match status" value="1"/>
</dbReference>
<dbReference type="PANTHER" id="PTHR24349">
    <property type="entry name" value="SERINE/THREONINE-PROTEIN KINASE"/>
    <property type="match status" value="1"/>
</dbReference>
<reference evidence="7 8" key="1">
    <citation type="submission" date="2016-02" db="EMBL/GenBank/DDBJ databases">
        <title>Genome analysis of coral dinoflagellate symbionts highlights evolutionary adaptations to a symbiotic lifestyle.</title>
        <authorList>
            <person name="Aranda M."/>
            <person name="Li Y."/>
            <person name="Liew Y.J."/>
            <person name="Baumgarten S."/>
            <person name="Simakov O."/>
            <person name="Wilson M."/>
            <person name="Piel J."/>
            <person name="Ashoor H."/>
            <person name="Bougouffa S."/>
            <person name="Bajic V.B."/>
            <person name="Ryu T."/>
            <person name="Ravasi T."/>
            <person name="Bayer T."/>
            <person name="Micklem G."/>
            <person name="Kim H."/>
            <person name="Bhak J."/>
            <person name="Lajeunesse T.C."/>
            <person name="Voolstra C.R."/>
        </authorList>
    </citation>
    <scope>NUCLEOTIDE SEQUENCE [LARGE SCALE GENOMIC DNA]</scope>
    <source>
        <strain evidence="7 8">CCMP2467</strain>
    </source>
</reference>
<evidence type="ECO:0000256" key="3">
    <source>
        <dbReference type="ARBA" id="ARBA00022741"/>
    </source>
</evidence>
<dbReference type="GO" id="GO:0004674">
    <property type="term" value="F:protein serine/threonine kinase activity"/>
    <property type="evidence" value="ECO:0007669"/>
    <property type="project" value="UniProtKB-KW"/>
</dbReference>
<protein>
    <submittedName>
        <fullName evidence="7">Putative ribosomal protein S6 kinase alpha-2</fullName>
    </submittedName>
</protein>